<organism evidence="5">
    <name type="scientific">Rhizopus microsporus var. microsporus</name>
    <dbReference type="NCBI Taxonomy" id="86635"/>
    <lineage>
        <taxon>Eukaryota</taxon>
        <taxon>Fungi</taxon>
        <taxon>Fungi incertae sedis</taxon>
        <taxon>Mucoromycota</taxon>
        <taxon>Mucoromycotina</taxon>
        <taxon>Mucoromycetes</taxon>
        <taxon>Mucorales</taxon>
        <taxon>Mucorineae</taxon>
        <taxon>Rhizopodaceae</taxon>
        <taxon>Rhizopus</taxon>
    </lineage>
</organism>
<evidence type="ECO:0000256" key="3">
    <source>
        <dbReference type="ARBA" id="ARBA00013566"/>
    </source>
</evidence>
<dbReference type="EMBL" id="KV921964">
    <property type="protein sequence ID" value="ORE04682.1"/>
    <property type="molecule type" value="Genomic_DNA"/>
</dbReference>
<dbReference type="VEuPathDB" id="FungiDB:BCV72DRAFT_307076"/>
<gene>
    <name evidence="5" type="ORF">BCV72DRAFT_307076</name>
</gene>
<accession>A0A1X0QY49</accession>
<dbReference type="GO" id="GO:0005634">
    <property type="term" value="C:nucleus"/>
    <property type="evidence" value="ECO:0007669"/>
    <property type="project" value="TreeGrafter"/>
</dbReference>
<comment type="function">
    <text evidence="1">Required for respiratory activity and maintenance and expression of the mitochondrial genome.</text>
</comment>
<evidence type="ECO:0000313" key="5">
    <source>
        <dbReference type="EMBL" id="ORE04682.1"/>
    </source>
</evidence>
<dbReference type="InterPro" id="IPR010487">
    <property type="entry name" value="NGRN/Rrg9"/>
</dbReference>
<sequence>MSLQSLLSKSIRTFVTNTNPAKPNWLPKKRVSRETMEKIRRCALQPDYNITKLSQEFKISGEAIRRILKSNYQPTPEDAKRQEKNRYKAMGERQRAFRTLGRK</sequence>
<dbReference type="PANTHER" id="PTHR13475">
    <property type="entry name" value="NEUGRIN"/>
    <property type="match status" value="1"/>
</dbReference>
<dbReference type="Proteomes" id="UP000242414">
    <property type="component" value="Unassembled WGS sequence"/>
</dbReference>
<dbReference type="OrthoDB" id="5578174at2759"/>
<proteinExistence type="inferred from homology"/>
<feature type="compositionally biased region" description="Basic and acidic residues" evidence="4">
    <location>
        <begin position="77"/>
        <end position="95"/>
    </location>
</feature>
<evidence type="ECO:0000256" key="2">
    <source>
        <dbReference type="ARBA" id="ARBA00010895"/>
    </source>
</evidence>
<dbReference type="PANTHER" id="PTHR13475:SF3">
    <property type="entry name" value="NEUGRIN"/>
    <property type="match status" value="1"/>
</dbReference>
<dbReference type="Pfam" id="PF06413">
    <property type="entry name" value="Neugrin"/>
    <property type="match status" value="1"/>
</dbReference>
<comment type="similarity">
    <text evidence="2">Belongs to the RRG9 family.</text>
</comment>
<dbReference type="AlphaFoldDB" id="A0A1X0QY49"/>
<protein>
    <recommendedName>
        <fullName evidence="3">Required for respiratory growth protein 9, mitochondrial</fullName>
    </recommendedName>
</protein>
<reference evidence="5" key="1">
    <citation type="journal article" date="2016" name="Proc. Natl. Acad. Sci. U.S.A.">
        <title>Lipid metabolic changes in an early divergent fungus govern the establishment of a mutualistic symbiosis with endobacteria.</title>
        <authorList>
            <person name="Lastovetsky O.A."/>
            <person name="Gaspar M.L."/>
            <person name="Mondo S.J."/>
            <person name="LaButti K.M."/>
            <person name="Sandor L."/>
            <person name="Grigoriev I.V."/>
            <person name="Henry S.A."/>
            <person name="Pawlowska T.E."/>
        </authorList>
    </citation>
    <scope>NUCLEOTIDE SEQUENCE [LARGE SCALE GENOMIC DNA]</scope>
    <source>
        <strain evidence="5">ATCC 52814</strain>
    </source>
</reference>
<evidence type="ECO:0000256" key="4">
    <source>
        <dbReference type="SAM" id="MobiDB-lite"/>
    </source>
</evidence>
<name>A0A1X0QY49_RHIZD</name>
<evidence type="ECO:0000256" key="1">
    <source>
        <dbReference type="ARBA" id="ARBA00003548"/>
    </source>
</evidence>
<feature type="region of interest" description="Disordered" evidence="4">
    <location>
        <begin position="72"/>
        <end position="103"/>
    </location>
</feature>